<evidence type="ECO:0000313" key="7">
    <source>
        <dbReference type="EMBL" id="GAD97581.1"/>
    </source>
</evidence>
<evidence type="ECO:0000256" key="4">
    <source>
        <dbReference type="ARBA" id="ARBA00023163"/>
    </source>
</evidence>
<keyword evidence="8" id="KW-1185">Reference proteome</keyword>
<dbReference type="Pfam" id="PF00172">
    <property type="entry name" value="Zn_clus"/>
    <property type="match status" value="1"/>
</dbReference>
<dbReference type="PANTHER" id="PTHR37534">
    <property type="entry name" value="TRANSCRIPTIONAL ACTIVATOR PROTEIN UGA3"/>
    <property type="match status" value="1"/>
</dbReference>
<comment type="subcellular location">
    <subcellularLocation>
        <location evidence="1">Nucleus</location>
    </subcellularLocation>
</comment>
<evidence type="ECO:0000256" key="5">
    <source>
        <dbReference type="ARBA" id="ARBA00023242"/>
    </source>
</evidence>
<sequence>MDSTAAQRPVRIGELDLGKRSRGGCIDCKKAKVKCDEARPACGTCARRRHVCQGYVNRKPRSHWNQANNIIKSHKKRKTTDYSSETGLYLDGISVDPLSRIDSYPSDSSTEQRTTLIPTLYTDRAVKVTSRSYRDAEQVSSIPLLRGICPIPPGMVPADDQQAINIYFSRHPFELLIGPEFVDEMNALTLTIFQVYPEAIGSTLSAIGQTYVDIHQTGSSVSFLSKRARALAKLRDITSNEAEQLISVVLGLAAIELLDLNRAREYSMPILMGYAGSIINQYLQTGKALSSVATYFLRALARQDMVISLVSGRRPSIPTSTWLQEECKSSVDRLMGYTMTLMPLVEELCGLAEDVIHGNSGDGMITDTKTTTQSTVIENKSHLLKTRASELCTRITAWRPLRSDKVSAEVSRTCLVQAYACRSAALLYLYRLFNPAGSSVEADQAASGMACEIIARLLVSPDQVKMSLWPAFIAACELQEDDDRATAIEIFDSIYKARGTSTALQTKSFCLERVWKARDSGENWNWMHLARQYPHECVPI</sequence>
<dbReference type="SUPFAM" id="SSF57701">
    <property type="entry name" value="Zn2/Cys6 DNA-binding domain"/>
    <property type="match status" value="1"/>
</dbReference>
<organism evidence="7 8">
    <name type="scientific">Byssochlamys spectabilis (strain No. 5 / NBRC 109023)</name>
    <name type="common">Paecilomyces variotii</name>
    <dbReference type="NCBI Taxonomy" id="1356009"/>
    <lineage>
        <taxon>Eukaryota</taxon>
        <taxon>Fungi</taxon>
        <taxon>Dikarya</taxon>
        <taxon>Ascomycota</taxon>
        <taxon>Pezizomycotina</taxon>
        <taxon>Eurotiomycetes</taxon>
        <taxon>Eurotiomycetidae</taxon>
        <taxon>Eurotiales</taxon>
        <taxon>Thermoascaceae</taxon>
        <taxon>Paecilomyces</taxon>
    </lineage>
</organism>
<dbReference type="GO" id="GO:0000981">
    <property type="term" value="F:DNA-binding transcription factor activity, RNA polymerase II-specific"/>
    <property type="evidence" value="ECO:0007669"/>
    <property type="project" value="InterPro"/>
</dbReference>
<protein>
    <recommendedName>
        <fullName evidence="6">Zn(2)-C6 fungal-type domain-containing protein</fullName>
    </recommendedName>
</protein>
<reference evidence="8" key="1">
    <citation type="journal article" date="2014" name="Genome Announc.">
        <title>Draft genome sequence of the formaldehyde-resistant fungus Byssochlamys spectabilis No. 5 (anamorph Paecilomyces variotii No. 5) (NBRC109023).</title>
        <authorList>
            <person name="Oka T."/>
            <person name="Ekino K."/>
            <person name="Fukuda K."/>
            <person name="Nomura Y."/>
        </authorList>
    </citation>
    <scope>NUCLEOTIDE SEQUENCE [LARGE SCALE GENOMIC DNA]</scope>
    <source>
        <strain evidence="8">No. 5 / NBRC 109023</strain>
    </source>
</reference>
<dbReference type="OrthoDB" id="648861at2759"/>
<dbReference type="InterPro" id="IPR001138">
    <property type="entry name" value="Zn2Cys6_DnaBD"/>
</dbReference>
<dbReference type="AlphaFoldDB" id="V5G6F2"/>
<dbReference type="PANTHER" id="PTHR37534:SF38">
    <property type="entry name" value="ZN(2)-C6 FUNGAL-TYPE DOMAIN-CONTAINING PROTEIN"/>
    <property type="match status" value="1"/>
</dbReference>
<keyword evidence="2" id="KW-0805">Transcription regulation</keyword>
<dbReference type="eggNOG" id="ENOG502T4FB">
    <property type="taxonomic scope" value="Eukaryota"/>
</dbReference>
<evidence type="ECO:0000256" key="3">
    <source>
        <dbReference type="ARBA" id="ARBA00023125"/>
    </source>
</evidence>
<dbReference type="Proteomes" id="UP000018001">
    <property type="component" value="Unassembled WGS sequence"/>
</dbReference>
<evidence type="ECO:0000259" key="6">
    <source>
        <dbReference type="PROSITE" id="PS50048"/>
    </source>
</evidence>
<dbReference type="PROSITE" id="PS00463">
    <property type="entry name" value="ZN2_CY6_FUNGAL_1"/>
    <property type="match status" value="1"/>
</dbReference>
<keyword evidence="5" id="KW-0539">Nucleus</keyword>
<dbReference type="InterPro" id="IPR021858">
    <property type="entry name" value="Fun_TF"/>
</dbReference>
<evidence type="ECO:0000313" key="8">
    <source>
        <dbReference type="Proteomes" id="UP000018001"/>
    </source>
</evidence>
<dbReference type="HOGENOM" id="CLU_017936_0_0_1"/>
<dbReference type="GO" id="GO:0045944">
    <property type="term" value="P:positive regulation of transcription by RNA polymerase II"/>
    <property type="evidence" value="ECO:0007669"/>
    <property type="project" value="TreeGrafter"/>
</dbReference>
<dbReference type="Gene3D" id="4.10.240.10">
    <property type="entry name" value="Zn(2)-C6 fungal-type DNA-binding domain"/>
    <property type="match status" value="1"/>
</dbReference>
<dbReference type="InParanoid" id="V5G6F2"/>
<dbReference type="CDD" id="cd00067">
    <property type="entry name" value="GAL4"/>
    <property type="match status" value="1"/>
</dbReference>
<dbReference type="GO" id="GO:0005634">
    <property type="term" value="C:nucleus"/>
    <property type="evidence" value="ECO:0007669"/>
    <property type="project" value="UniProtKB-SubCell"/>
</dbReference>
<keyword evidence="4" id="KW-0804">Transcription</keyword>
<proteinExistence type="predicted"/>
<dbReference type="GO" id="GO:0000976">
    <property type="term" value="F:transcription cis-regulatory region binding"/>
    <property type="evidence" value="ECO:0007669"/>
    <property type="project" value="TreeGrafter"/>
</dbReference>
<evidence type="ECO:0000256" key="1">
    <source>
        <dbReference type="ARBA" id="ARBA00004123"/>
    </source>
</evidence>
<name>V5G6F2_BYSSN</name>
<comment type="caution">
    <text evidence="7">The sequence shown here is derived from an EMBL/GenBank/DDBJ whole genome shotgun (WGS) entry which is preliminary data.</text>
</comment>
<evidence type="ECO:0000256" key="2">
    <source>
        <dbReference type="ARBA" id="ARBA00023015"/>
    </source>
</evidence>
<dbReference type="GO" id="GO:0008270">
    <property type="term" value="F:zinc ion binding"/>
    <property type="evidence" value="ECO:0007669"/>
    <property type="project" value="InterPro"/>
</dbReference>
<feature type="domain" description="Zn(2)-C6 fungal-type" evidence="6">
    <location>
        <begin position="24"/>
        <end position="52"/>
    </location>
</feature>
<dbReference type="InterPro" id="IPR036864">
    <property type="entry name" value="Zn2-C6_fun-type_DNA-bd_sf"/>
</dbReference>
<keyword evidence="3" id="KW-0238">DNA-binding</keyword>
<dbReference type="Pfam" id="PF11951">
    <property type="entry name" value="Fungal_trans_2"/>
    <property type="match status" value="1"/>
</dbReference>
<accession>V5G6F2</accession>
<dbReference type="SMART" id="SM00066">
    <property type="entry name" value="GAL4"/>
    <property type="match status" value="1"/>
</dbReference>
<dbReference type="PROSITE" id="PS50048">
    <property type="entry name" value="ZN2_CY6_FUNGAL_2"/>
    <property type="match status" value="1"/>
</dbReference>
<dbReference type="EMBL" id="BAUL01000205">
    <property type="protein sequence ID" value="GAD97581.1"/>
    <property type="molecule type" value="Genomic_DNA"/>
</dbReference>
<gene>
    <name evidence="7" type="ORF">PVAR5_6259</name>
</gene>